<keyword evidence="9" id="KW-0443">Lipid metabolism</keyword>
<evidence type="ECO:0000256" key="12">
    <source>
        <dbReference type="PROSITE-ProRule" id="PRU00192"/>
    </source>
</evidence>
<evidence type="ECO:0000256" key="1">
    <source>
        <dbReference type="ARBA" id="ARBA00004245"/>
    </source>
</evidence>
<comment type="caution">
    <text evidence="18">The sequence shown here is derived from an EMBL/GenBank/DDBJ whole genome shotgun (WGS) entry which is preliminary data.</text>
</comment>
<keyword evidence="13" id="KW-0175">Coiled coil</keyword>
<dbReference type="EMBL" id="LSBH01000005">
    <property type="protein sequence ID" value="OAQ78743.1"/>
    <property type="molecule type" value="Genomic_DNA"/>
</dbReference>
<feature type="compositionally biased region" description="Polar residues" evidence="14">
    <location>
        <begin position="320"/>
        <end position="330"/>
    </location>
</feature>
<dbReference type="InterPro" id="IPR009617">
    <property type="entry name" value="Seipin"/>
</dbReference>
<dbReference type="SMART" id="SM00055">
    <property type="entry name" value="FCH"/>
    <property type="match status" value="1"/>
</dbReference>
<dbReference type="PROSITE" id="PS51741">
    <property type="entry name" value="F_BAR"/>
    <property type="match status" value="1"/>
</dbReference>
<evidence type="ECO:0000256" key="3">
    <source>
        <dbReference type="ARBA" id="ARBA00022443"/>
    </source>
</evidence>
<dbReference type="GO" id="GO:0030036">
    <property type="term" value="P:actin cytoskeleton organization"/>
    <property type="evidence" value="ECO:0007669"/>
    <property type="project" value="UniProtKB-ARBA"/>
</dbReference>
<dbReference type="PANTHER" id="PTHR23065">
    <property type="entry name" value="PROLINE-SERINE-THREONINE PHOSPHATASE INTERACTING PROTEIN 1"/>
    <property type="match status" value="1"/>
</dbReference>
<dbReference type="GO" id="GO:0005543">
    <property type="term" value="F:phospholipid binding"/>
    <property type="evidence" value="ECO:0007669"/>
    <property type="project" value="TreeGrafter"/>
</dbReference>
<name>A0A179GN58_PURLI</name>
<dbReference type="CDD" id="cd00174">
    <property type="entry name" value="SH3"/>
    <property type="match status" value="1"/>
</dbReference>
<dbReference type="GO" id="GO:0009898">
    <property type="term" value="C:cytoplasmic side of plasma membrane"/>
    <property type="evidence" value="ECO:0007669"/>
    <property type="project" value="TreeGrafter"/>
</dbReference>
<dbReference type="GO" id="GO:0120104">
    <property type="term" value="C:mitotic actomyosin contractile ring, proximal layer"/>
    <property type="evidence" value="ECO:0007669"/>
    <property type="project" value="TreeGrafter"/>
</dbReference>
<keyword evidence="6 15" id="KW-0812">Transmembrane</keyword>
<dbReference type="AlphaFoldDB" id="A0A179GN58"/>
<evidence type="ECO:0000256" key="15">
    <source>
        <dbReference type="SAM" id="Phobius"/>
    </source>
</evidence>
<dbReference type="GO" id="GO:0006629">
    <property type="term" value="P:lipid metabolic process"/>
    <property type="evidence" value="ECO:0007669"/>
    <property type="project" value="UniProtKB-KW"/>
</dbReference>
<evidence type="ECO:0000259" key="16">
    <source>
        <dbReference type="PROSITE" id="PS50002"/>
    </source>
</evidence>
<feature type="compositionally biased region" description="Polar residues" evidence="14">
    <location>
        <begin position="422"/>
        <end position="432"/>
    </location>
</feature>
<feature type="domain" description="SH3" evidence="16">
    <location>
        <begin position="664"/>
        <end position="735"/>
    </location>
</feature>
<dbReference type="FunFam" id="1.20.1270.60:FF:000045">
    <property type="entry name" value="Cell division control protein"/>
    <property type="match status" value="1"/>
</dbReference>
<dbReference type="SUPFAM" id="SSF50044">
    <property type="entry name" value="SH3-domain"/>
    <property type="match status" value="1"/>
</dbReference>
<dbReference type="Pfam" id="PF00018">
    <property type="entry name" value="SH3_1"/>
    <property type="match status" value="1"/>
</dbReference>
<comment type="subcellular location">
    <subcellularLocation>
        <location evidence="1">Cytoplasm</location>
        <location evidence="1">Cytoskeleton</location>
    </subcellularLocation>
    <subcellularLocation>
        <location evidence="2">Endoplasmic reticulum membrane</location>
        <topology evidence="2">Multi-pass membrane protein</topology>
    </subcellularLocation>
</comment>
<evidence type="ECO:0000256" key="13">
    <source>
        <dbReference type="PROSITE-ProRule" id="PRU01077"/>
    </source>
</evidence>
<dbReference type="GO" id="GO:0005789">
    <property type="term" value="C:endoplasmic reticulum membrane"/>
    <property type="evidence" value="ECO:0007669"/>
    <property type="project" value="UniProtKB-SubCell"/>
</dbReference>
<evidence type="ECO:0000256" key="14">
    <source>
        <dbReference type="SAM" id="MobiDB-lite"/>
    </source>
</evidence>
<feature type="region of interest" description="Disordered" evidence="14">
    <location>
        <begin position="317"/>
        <end position="523"/>
    </location>
</feature>
<dbReference type="Gene3D" id="1.20.1270.60">
    <property type="entry name" value="Arfaptin homology (AH) domain/BAR domain"/>
    <property type="match status" value="1"/>
</dbReference>
<dbReference type="CDD" id="cd23995">
    <property type="entry name" value="Seipin_BSCL2_like"/>
    <property type="match status" value="1"/>
</dbReference>
<evidence type="ECO:0000256" key="8">
    <source>
        <dbReference type="ARBA" id="ARBA00022989"/>
    </source>
</evidence>
<evidence type="ECO:0000256" key="9">
    <source>
        <dbReference type="ARBA" id="ARBA00023098"/>
    </source>
</evidence>
<feature type="domain" description="F-BAR" evidence="17">
    <location>
        <begin position="13"/>
        <end position="266"/>
    </location>
</feature>
<evidence type="ECO:0000256" key="7">
    <source>
        <dbReference type="ARBA" id="ARBA00022824"/>
    </source>
</evidence>
<feature type="compositionally biased region" description="Acidic residues" evidence="14">
    <location>
        <begin position="1037"/>
        <end position="1046"/>
    </location>
</feature>
<dbReference type="Pfam" id="PF06775">
    <property type="entry name" value="Seipin"/>
    <property type="match status" value="1"/>
</dbReference>
<feature type="transmembrane region" description="Helical" evidence="15">
    <location>
        <begin position="728"/>
        <end position="749"/>
    </location>
</feature>
<feature type="transmembrane region" description="Helical" evidence="15">
    <location>
        <begin position="939"/>
        <end position="961"/>
    </location>
</feature>
<dbReference type="InterPro" id="IPR027267">
    <property type="entry name" value="AH/BAR_dom_sf"/>
</dbReference>
<dbReference type="CDD" id="cd07651">
    <property type="entry name" value="F-BAR_PombeCdc15_like"/>
    <property type="match status" value="1"/>
</dbReference>
<dbReference type="PANTHER" id="PTHR23065:SF7">
    <property type="entry name" value="NOSTRIN, ISOFORM H"/>
    <property type="match status" value="1"/>
</dbReference>
<keyword evidence="3 12" id="KW-0728">SH3 domain</keyword>
<dbReference type="Proteomes" id="UP000078240">
    <property type="component" value="Unassembled WGS sequence"/>
</dbReference>
<feature type="compositionally biased region" description="Polar residues" evidence="14">
    <location>
        <begin position="440"/>
        <end position="469"/>
    </location>
</feature>
<dbReference type="GO" id="GO:0140042">
    <property type="term" value="P:lipid droplet formation"/>
    <property type="evidence" value="ECO:0007669"/>
    <property type="project" value="UniProtKB-ARBA"/>
</dbReference>
<evidence type="ECO:0000256" key="11">
    <source>
        <dbReference type="ARBA" id="ARBA00023212"/>
    </source>
</evidence>
<sequence length="1080" mass="118841">MPAATADAPAVALSFANNFWGKEDAGVGPLLDRMQGAKQTCDELKSFYGARASIEDEYARKLLSLCRKSLGSHETGSLKTSLDTVRGEVESMAKQHQSIAAQMKTELEEPLAAFSGGMKERRKIVQNSVEKLLKTKVQQTQQVNKTRDKFEQECLKIKGYLAQGHMVMGQEERRNKAKLEKTQISLATANTEYENAVKALEDTTARWNREWKSAADKFQDLEEERLDFTKSSLWTFANIASTVCVSDDSSCEKIRLSLEKMEVEKDIVGFITERGTGQEIPDPPKYINFCRGDVNDSQSEVSEDDNYSVAQFPRSINPAFRSSSPQPSTFESHHDPNSALANNLAHRESGQSASREATVTPQKASTQQPIKMSMDDQYPVQPPPPATMQYDAGQHGPLATVPHDPYPMDGMTMLCRTGPPSDRSSQPTSARPSSRESHSDYSNPTSFSSHEPPSGKTSPMKQEQTPSSSPEKRVLKKKSGFFQNHSPFRRKSTKEPHPPAQAGRNLRFGAGHQSNPQLERTASPEPIDANASLALGVGQNVLPVSTADTQRRPGRATATEVDENDPIAVALAELKGVNLGKQSSVRMSADHYHGIATPAPGTERGSRAIPVPGSHDAVAASRGTPPPSYQQPAPVARLGVPPPAVTSKAMKEASKKVADQTRTIFGNTARALYMYQAAIPEELGFAKGDYLAVFRHQDDGWWEAEDAIEETVRVVTSKPVQRAVVNTALVVSGAAALLLLASLATGVFFQTFVPDRFVTTPVHLQYGTARNPYGIASLARPSLLKAQQEYDISVALSMPRSPANTERGNFMVSLHLLASEANERLEVDSRTFAAQDTKIGDHTVIFTSRRSALFPYVDPIVSIANRIVFMLYHLLFPSSQTCTMTVNLAERLAFSKDSAIPASAYLEVEAGQDIQIYSTTLTMTAQLRGLRWLMFHYRLATYIAFTFLFWVCEVLFMALAWTTWSAVTTPKLTGKPHRHPDDDRYSDDGDPDQSSDYAHTFPTYGSHPPLKHEPAVKEESAERHTPRMSDIPIAGAEADDEEDTDDGDSRARYDSGIGTSYDSERRSVVRRRSSQGRLDG</sequence>
<dbReference type="InterPro" id="IPR001060">
    <property type="entry name" value="FCH_dom"/>
</dbReference>
<keyword evidence="4" id="KW-0963">Cytoplasm</keyword>
<keyword evidence="11" id="KW-0206">Cytoskeleton</keyword>
<feature type="region of interest" description="Disordered" evidence="14">
    <location>
        <begin position="616"/>
        <end position="636"/>
    </location>
</feature>
<organism evidence="18 19">
    <name type="scientific">Purpureocillium lilacinum</name>
    <name type="common">Paecilomyces lilacinus</name>
    <dbReference type="NCBI Taxonomy" id="33203"/>
    <lineage>
        <taxon>Eukaryota</taxon>
        <taxon>Fungi</taxon>
        <taxon>Dikarya</taxon>
        <taxon>Ascomycota</taxon>
        <taxon>Pezizomycotina</taxon>
        <taxon>Sordariomycetes</taxon>
        <taxon>Hypocreomycetidae</taxon>
        <taxon>Hypocreales</taxon>
        <taxon>Ophiocordycipitaceae</taxon>
        <taxon>Purpureocillium</taxon>
    </lineage>
</organism>
<feature type="region of interest" description="Disordered" evidence="14">
    <location>
        <begin position="971"/>
        <end position="1080"/>
    </location>
</feature>
<keyword evidence="7" id="KW-0256">Endoplasmic reticulum</keyword>
<dbReference type="Gene3D" id="2.30.30.40">
    <property type="entry name" value="SH3 Domains"/>
    <property type="match status" value="1"/>
</dbReference>
<accession>A0A179GN58</accession>
<proteinExistence type="predicted"/>
<dbReference type="PROSITE" id="PS50002">
    <property type="entry name" value="SH3"/>
    <property type="match status" value="1"/>
</dbReference>
<feature type="compositionally biased region" description="Basic and acidic residues" evidence="14">
    <location>
        <begin position="1010"/>
        <end position="1027"/>
    </location>
</feature>
<feature type="compositionally biased region" description="Polar residues" evidence="14">
    <location>
        <begin position="350"/>
        <end position="370"/>
    </location>
</feature>
<gene>
    <name evidence="18" type="ORF">VFPBJ_06864</name>
</gene>
<dbReference type="Pfam" id="PF00611">
    <property type="entry name" value="FCH"/>
    <property type="match status" value="1"/>
</dbReference>
<dbReference type="SMART" id="SM00326">
    <property type="entry name" value="SH3"/>
    <property type="match status" value="1"/>
</dbReference>
<evidence type="ECO:0000313" key="19">
    <source>
        <dbReference type="Proteomes" id="UP000078240"/>
    </source>
</evidence>
<protein>
    <submittedName>
        <fullName evidence="18">SH3 domain-containingprotein</fullName>
    </submittedName>
</protein>
<dbReference type="InterPro" id="IPR031160">
    <property type="entry name" value="F_BAR_dom"/>
</dbReference>
<evidence type="ECO:0000259" key="17">
    <source>
        <dbReference type="PROSITE" id="PS51741"/>
    </source>
</evidence>
<keyword evidence="5" id="KW-0597">Phosphoprotein</keyword>
<evidence type="ECO:0000313" key="18">
    <source>
        <dbReference type="EMBL" id="OAQ78743.1"/>
    </source>
</evidence>
<keyword evidence="10 15" id="KW-0472">Membrane</keyword>
<dbReference type="InterPro" id="IPR001452">
    <property type="entry name" value="SH3_domain"/>
</dbReference>
<reference evidence="18 19" key="1">
    <citation type="submission" date="2016-01" db="EMBL/GenBank/DDBJ databases">
        <title>Biosynthesis of antibiotic leucinostatins and their inhibition on Phytophthora in bio-control Purpureocillium lilacinum.</title>
        <authorList>
            <person name="Wang G."/>
            <person name="Liu Z."/>
            <person name="Lin R."/>
            <person name="Li E."/>
            <person name="Mao Z."/>
            <person name="Ling J."/>
            <person name="Yin W."/>
            <person name="Xie B."/>
        </authorList>
    </citation>
    <scope>NUCLEOTIDE SEQUENCE [LARGE SCALE GENOMIC DNA]</scope>
    <source>
        <strain evidence="18">PLBJ-1</strain>
    </source>
</reference>
<evidence type="ECO:0000256" key="5">
    <source>
        <dbReference type="ARBA" id="ARBA00022553"/>
    </source>
</evidence>
<evidence type="ECO:0000256" key="2">
    <source>
        <dbReference type="ARBA" id="ARBA00004477"/>
    </source>
</evidence>
<evidence type="ECO:0000256" key="6">
    <source>
        <dbReference type="ARBA" id="ARBA00022692"/>
    </source>
</evidence>
<dbReference type="SUPFAM" id="SSF103657">
    <property type="entry name" value="BAR/IMD domain-like"/>
    <property type="match status" value="1"/>
</dbReference>
<keyword evidence="8 15" id="KW-1133">Transmembrane helix</keyword>
<evidence type="ECO:0000256" key="10">
    <source>
        <dbReference type="ARBA" id="ARBA00023136"/>
    </source>
</evidence>
<evidence type="ECO:0000256" key="4">
    <source>
        <dbReference type="ARBA" id="ARBA00022490"/>
    </source>
</evidence>
<dbReference type="InterPro" id="IPR036028">
    <property type="entry name" value="SH3-like_dom_sf"/>
</dbReference>